<proteinExistence type="predicted"/>
<accession>A0ACC1S5U4</accession>
<dbReference type="Proteomes" id="UP001148629">
    <property type="component" value="Unassembled WGS sequence"/>
</dbReference>
<protein>
    <submittedName>
        <fullName evidence="1">Uncharacterized protein</fullName>
    </submittedName>
</protein>
<comment type="caution">
    <text evidence="1">The sequence shown here is derived from an EMBL/GenBank/DDBJ whole genome shotgun (WGS) entry which is preliminary data.</text>
</comment>
<evidence type="ECO:0000313" key="2">
    <source>
        <dbReference type="Proteomes" id="UP001148629"/>
    </source>
</evidence>
<dbReference type="EMBL" id="JANRMS010000932">
    <property type="protein sequence ID" value="KAJ3532735.1"/>
    <property type="molecule type" value="Genomic_DNA"/>
</dbReference>
<keyword evidence="2" id="KW-1185">Reference proteome</keyword>
<reference evidence="1" key="1">
    <citation type="submission" date="2022-08" db="EMBL/GenBank/DDBJ databases">
        <title>Genome Sequence of Fusarium decemcellulare.</title>
        <authorList>
            <person name="Buettner E."/>
        </authorList>
    </citation>
    <scope>NUCLEOTIDE SEQUENCE</scope>
    <source>
        <strain evidence="1">Babe19</strain>
    </source>
</reference>
<organism evidence="1 2">
    <name type="scientific">Fusarium decemcellulare</name>
    <dbReference type="NCBI Taxonomy" id="57161"/>
    <lineage>
        <taxon>Eukaryota</taxon>
        <taxon>Fungi</taxon>
        <taxon>Dikarya</taxon>
        <taxon>Ascomycota</taxon>
        <taxon>Pezizomycotina</taxon>
        <taxon>Sordariomycetes</taxon>
        <taxon>Hypocreomycetidae</taxon>
        <taxon>Hypocreales</taxon>
        <taxon>Nectriaceae</taxon>
        <taxon>Fusarium</taxon>
        <taxon>Fusarium decemcellulare species complex</taxon>
    </lineage>
</organism>
<name>A0ACC1S5U4_9HYPO</name>
<evidence type="ECO:0000313" key="1">
    <source>
        <dbReference type="EMBL" id="KAJ3532735.1"/>
    </source>
</evidence>
<gene>
    <name evidence="1" type="ORF">NM208_g8303</name>
</gene>
<sequence>MTPQAAATTDKKHDETIGITVSKAENFPQWYQEVVVKAEMIEYYGEVAGLFVLRPMTMFIWSEMRKWFQKHLDDMGIGEASFPLFLSGKSLAKEKDHIEGFAPELAWVTRAGDKNLEVPVAVRPTSEAIMYPYYSKWIRSHRDLPLRLNQWNSVVRWETKQTTPFLRTREFLWQEGHTAHLTEEEAGKEVLEILELYAKIYEELLAVPVVRGRKTENERFAGGYYTMTLEGYIPSNGRGIQGATSHCLGQNFSKMFDISVEDPAGQGHIHVWQNSWAFSTRVIGVMVMIHGDDKGLVLPPRVAKVQVIIVPVGVNKKTTAEEKDRLHDQMDEIWATLKKKARLRVDIDMREGYTPAWKFNDWELKGIPLRLEFGPKDAKNGVVSYTQRHNNEKGTIPISEIATAVPELLEQIQAGMYKRADAAFKEHRRVVTEWEDVMPALDSKDLVLIPFCLDGKCEDRIKQLTTKGDDEPSEQGAASMGMKSLCIPFEQPRPLDDGAKCLNPECLDQLIAPGLSVVRLTQDGDTSLKAVKNMRPRHLARDPYLTPPISIPLDALDVHTLASLAHNFLHSRQMPPNASTHFSRSSHACENCRRRKVKCSGKQPCPTCTRLGLDCNFGNITRRGYSELYVQKLLDKIKSQEEELRRRGATRQSVEPSADLASEHGNVTPGAASDSNRPDELPLSPVTELASGPTFESRVRSMLRDHVDNNSLNLQTSPESSAFVSSALEEEPHDHWRNALTLVDGIPSPALLPKNESRRLFERFSSLMGINQHFLDPRTFSDSMDLLYQSEASQVRQMQTMWYTEYLLVMAVGMLIGSTSEGSSNPPGNSFFAEAIHRSPPMHKLGSHGILAVEILCLASLYLQWCDRKYDAYLYIGSAVRLAIALGCSLPHDEQQGLSSEVTHKVRVWWTAYMLDRRLSAGLGLPTGTDERQMRSEFPRSSAGFQNPLPMIINIQIAQVTGKIMTSFYGNTAITRTELVNRIQDTLQNLHEIGRSIPSALSIDFSDSSSTIARTSASLYIMLFQAIILCIRPILLQRVKEKVQSSKENSPRAPVSPAISRLCQTCQEAAIKNIRILSALREDRSIALFGYFDLDATFSAAFVLTMMGFVEGDLQEPPEGLKQAAEVLKYLSKAGNSAAQRRLNELKQFCLHVWSPTNMTDDWSWLKEGSISSLHNSPENGQILGADEAGSSNTYLQGDGGNALASWGPAAWMSWQSVPANGEDPCHLDFSASENFQMDLSLEAGDIYSSFNDPTLPLTGVDDVDWAEVGKMFHMRNM</sequence>